<gene>
    <name evidence="2" type="ORF">BD324DRAFT_629447</name>
</gene>
<dbReference type="RefSeq" id="XP_021870028.1">
    <property type="nucleotide sequence ID" value="XM_022016211.1"/>
</dbReference>
<feature type="transmembrane region" description="Helical" evidence="1">
    <location>
        <begin position="9"/>
        <end position="28"/>
    </location>
</feature>
<dbReference type="AlphaFoldDB" id="A0A1Y1UD36"/>
<sequence length="417" mass="48012">MALNHPPPLRLIIIALIVFIIGIVSISHHESSPSWSRLSKSFVDNRASSSSSSSFSSHSPTYHGPSSISSLSLKDSKSHAHHDTLPKVHLFIPINQRFAYKDDVFCKSIQSAIVNGWEPILFNWELIHAEHKKEKIRGLQKILSSSKYTSNFHDDDLIFMMDADVCLQLPPQVLAKRFVEEYDKKVLVAAEKNCSPNGKNTHACLDAPPAPLIEELFWLSEEPHVLDLSEKLPTHANSGTVLGRFKKMKKFYNELVEFMKDDPFTDDDDQHLFNEAVADRKVDLDFTARLFWPAGDDSANFMFMNTPQSVQDDADPGITPWELYPPLGWHTLFGHPPVGIHFAGDVKDRKKEWWNKLWWASHKRFRRIVRERMDRGQVEFVEEDGYSRKTIQEVCPKLEVWDWDLLDTRELHETEQA</sequence>
<dbReference type="PANTHER" id="PTHR36587">
    <property type="entry name" value="EXPRESSION SITE-ASSOCIATED GENE 3 (ESAG3)-LIKE PROTEIN"/>
    <property type="match status" value="1"/>
</dbReference>
<name>A0A1Y1UD36_9TREE</name>
<protein>
    <recommendedName>
        <fullName evidence="4">Nucleotide-diphospho-sugar transferase</fullName>
    </recommendedName>
</protein>
<keyword evidence="1" id="KW-1133">Transmembrane helix</keyword>
<evidence type="ECO:0008006" key="4">
    <source>
        <dbReference type="Google" id="ProtNLM"/>
    </source>
</evidence>
<evidence type="ECO:0000256" key="1">
    <source>
        <dbReference type="SAM" id="Phobius"/>
    </source>
</evidence>
<accession>A0A1Y1UD36</accession>
<dbReference type="PANTHER" id="PTHR36587:SF2">
    <property type="entry name" value="EXPRESSION SITE-ASSOCIATED GENE 3 (ESAG3)-LIKE PROTEIN"/>
    <property type="match status" value="1"/>
</dbReference>
<keyword evidence="3" id="KW-1185">Reference proteome</keyword>
<dbReference type="CDD" id="cd22997">
    <property type="entry name" value="GT_LH"/>
    <property type="match status" value="1"/>
</dbReference>
<keyword evidence="1" id="KW-0812">Transmembrane</keyword>
<keyword evidence="1" id="KW-0472">Membrane</keyword>
<reference evidence="2 3" key="1">
    <citation type="submission" date="2017-03" db="EMBL/GenBank/DDBJ databases">
        <title>Widespread Adenine N6-methylation of Active Genes in Fungi.</title>
        <authorList>
            <consortium name="DOE Joint Genome Institute"/>
            <person name="Mondo S.J."/>
            <person name="Dannebaum R.O."/>
            <person name="Kuo R.C."/>
            <person name="Louie K.B."/>
            <person name="Bewick A.J."/>
            <person name="Labutti K."/>
            <person name="Haridas S."/>
            <person name="Kuo A."/>
            <person name="Salamov A."/>
            <person name="Ahrendt S.R."/>
            <person name="Lau R."/>
            <person name="Bowen B.P."/>
            <person name="Lipzen A."/>
            <person name="Sullivan W."/>
            <person name="Andreopoulos W.B."/>
            <person name="Clum A."/>
            <person name="Lindquist E."/>
            <person name="Daum C."/>
            <person name="Northen T.R."/>
            <person name="Ramamoorthy G."/>
            <person name="Schmitz R.J."/>
            <person name="Gryganskyi A."/>
            <person name="Culley D."/>
            <person name="Magnuson J."/>
            <person name="James T.Y."/>
            <person name="O'Malley M.A."/>
            <person name="Stajich J.E."/>
            <person name="Spatafora J.W."/>
            <person name="Visel A."/>
            <person name="Grigoriev I.V."/>
        </authorList>
    </citation>
    <scope>NUCLEOTIDE SEQUENCE [LARGE SCALE GENOMIC DNA]</scope>
    <source>
        <strain evidence="2 3">NRRL Y-17943</strain>
    </source>
</reference>
<dbReference type="Proteomes" id="UP000193218">
    <property type="component" value="Unassembled WGS sequence"/>
</dbReference>
<dbReference type="InParanoid" id="A0A1Y1UD36"/>
<proteinExistence type="predicted"/>
<dbReference type="GeneID" id="33558020"/>
<dbReference type="OrthoDB" id="2562172at2759"/>
<comment type="caution">
    <text evidence="2">The sequence shown here is derived from an EMBL/GenBank/DDBJ whole genome shotgun (WGS) entry which is preliminary data.</text>
</comment>
<dbReference type="EMBL" id="NBSH01000009">
    <property type="protein sequence ID" value="ORX35899.1"/>
    <property type="molecule type" value="Genomic_DNA"/>
</dbReference>
<organism evidence="2 3">
    <name type="scientific">Kockovaella imperatae</name>
    <dbReference type="NCBI Taxonomy" id="4999"/>
    <lineage>
        <taxon>Eukaryota</taxon>
        <taxon>Fungi</taxon>
        <taxon>Dikarya</taxon>
        <taxon>Basidiomycota</taxon>
        <taxon>Agaricomycotina</taxon>
        <taxon>Tremellomycetes</taxon>
        <taxon>Tremellales</taxon>
        <taxon>Cuniculitremaceae</taxon>
        <taxon>Kockovaella</taxon>
    </lineage>
</organism>
<evidence type="ECO:0000313" key="2">
    <source>
        <dbReference type="EMBL" id="ORX35899.1"/>
    </source>
</evidence>
<evidence type="ECO:0000313" key="3">
    <source>
        <dbReference type="Proteomes" id="UP000193218"/>
    </source>
</evidence>